<dbReference type="InterPro" id="IPR036907">
    <property type="entry name" value="5'-Nucleotdase_C_sf"/>
</dbReference>
<keyword evidence="6" id="KW-0134">Cell wall</keyword>
<dbReference type="Proteomes" id="UP000196052">
    <property type="component" value="Unassembled WGS sequence"/>
</dbReference>
<dbReference type="GO" id="GO:0008663">
    <property type="term" value="F:2',3'-cyclic-nucleotide 2'-phosphodiesterase activity"/>
    <property type="evidence" value="ECO:0007669"/>
    <property type="project" value="UniProtKB-EC"/>
</dbReference>
<keyword evidence="13" id="KW-0511">Multifunctional enzyme</keyword>
<keyword evidence="15" id="KW-0812">Transmembrane</keyword>
<feature type="signal peptide" evidence="16">
    <location>
        <begin position="1"/>
        <end position="29"/>
    </location>
</feature>
<evidence type="ECO:0000256" key="9">
    <source>
        <dbReference type="ARBA" id="ARBA00022729"/>
    </source>
</evidence>
<evidence type="ECO:0000259" key="17">
    <source>
        <dbReference type="PROSITE" id="PS50847"/>
    </source>
</evidence>
<accession>A0A1C4FV08</accession>
<dbReference type="GO" id="GO:0046872">
    <property type="term" value="F:metal ion binding"/>
    <property type="evidence" value="ECO:0007669"/>
    <property type="project" value="UniProtKB-KW"/>
</dbReference>
<feature type="compositionally biased region" description="Basic and acidic residues" evidence="14">
    <location>
        <begin position="653"/>
        <end position="662"/>
    </location>
</feature>
<keyword evidence="9 16" id="KW-0732">Signal</keyword>
<dbReference type="NCBIfam" id="NF006938">
    <property type="entry name" value="PRK09420.1"/>
    <property type="match status" value="1"/>
</dbReference>
<evidence type="ECO:0000256" key="10">
    <source>
        <dbReference type="ARBA" id="ARBA00022741"/>
    </source>
</evidence>
<dbReference type="Gene3D" id="3.90.780.10">
    <property type="entry name" value="5'-Nucleotidase, C-terminal domain"/>
    <property type="match status" value="1"/>
</dbReference>
<evidence type="ECO:0000256" key="12">
    <source>
        <dbReference type="ARBA" id="ARBA00023088"/>
    </source>
</evidence>
<dbReference type="PROSITE" id="PS00786">
    <property type="entry name" value="5_NUCLEOTIDASE_2"/>
    <property type="match status" value="1"/>
</dbReference>
<evidence type="ECO:0000313" key="18">
    <source>
        <dbReference type="EMBL" id="SCC59435.1"/>
    </source>
</evidence>
<comment type="cofactor">
    <cofactor evidence="3">
        <name>a divalent metal cation</name>
        <dbReference type="ChEBI" id="CHEBI:60240"/>
    </cofactor>
</comment>
<feature type="compositionally biased region" description="Low complexity" evidence="14">
    <location>
        <begin position="663"/>
        <end position="875"/>
    </location>
</feature>
<feature type="compositionally biased region" description="Low complexity" evidence="14">
    <location>
        <begin position="888"/>
        <end position="897"/>
    </location>
</feature>
<dbReference type="GO" id="GO:0008254">
    <property type="term" value="F:3'-nucleotidase activity"/>
    <property type="evidence" value="ECO:0007669"/>
    <property type="project" value="UniProtKB-EC"/>
</dbReference>
<comment type="subcellular location">
    <subcellularLocation>
        <location evidence="4">Secreted</location>
        <location evidence="4">Cell wall</location>
        <topology evidence="4">Peptidoglycan-anchor</topology>
    </subcellularLocation>
</comment>
<keyword evidence="11 18" id="KW-0378">Hydrolase</keyword>
<dbReference type="EC" id="3.1.4.16" evidence="18"/>
<evidence type="ECO:0000313" key="19">
    <source>
        <dbReference type="Proteomes" id="UP000196052"/>
    </source>
</evidence>
<evidence type="ECO:0000256" key="5">
    <source>
        <dbReference type="ARBA" id="ARBA00006654"/>
    </source>
</evidence>
<feature type="domain" description="Gram-positive cocci surface proteins LPxTG" evidence="17">
    <location>
        <begin position="956"/>
        <end position="989"/>
    </location>
</feature>
<evidence type="ECO:0000256" key="7">
    <source>
        <dbReference type="ARBA" id="ARBA00022525"/>
    </source>
</evidence>
<feature type="compositionally biased region" description="Low complexity" evidence="14">
    <location>
        <begin position="915"/>
        <end position="930"/>
    </location>
</feature>
<dbReference type="EMBL" id="FMBE01000015">
    <property type="protein sequence ID" value="SCC59435.1"/>
    <property type="molecule type" value="Genomic_DNA"/>
</dbReference>
<dbReference type="Gene3D" id="3.60.21.10">
    <property type="match status" value="1"/>
</dbReference>
<evidence type="ECO:0000256" key="8">
    <source>
        <dbReference type="ARBA" id="ARBA00022723"/>
    </source>
</evidence>
<dbReference type="NCBIfam" id="TIGR01167">
    <property type="entry name" value="LPXTG_anchor"/>
    <property type="match status" value="1"/>
</dbReference>
<dbReference type="GO" id="GO:0030288">
    <property type="term" value="C:outer membrane-bounded periplasmic space"/>
    <property type="evidence" value="ECO:0007669"/>
    <property type="project" value="TreeGrafter"/>
</dbReference>
<dbReference type="SUPFAM" id="SSF55816">
    <property type="entry name" value="5'-nucleotidase (syn. UDP-sugar hydrolase), C-terminal domain"/>
    <property type="match status" value="1"/>
</dbReference>
<dbReference type="SUPFAM" id="SSF56300">
    <property type="entry name" value="Metallo-dependent phosphatases"/>
    <property type="match status" value="1"/>
</dbReference>
<dbReference type="PRINTS" id="PR01607">
    <property type="entry name" value="APYRASEFAMLY"/>
</dbReference>
<reference evidence="19" key="1">
    <citation type="submission" date="2016-08" db="EMBL/GenBank/DDBJ databases">
        <authorList>
            <person name="Loux V."/>
            <person name="Rue O."/>
        </authorList>
    </citation>
    <scope>NUCLEOTIDE SEQUENCE [LARGE SCALE GENOMIC DNA]</scope>
    <source>
        <strain evidence="19">INRA Bc05-F1</strain>
    </source>
</reference>
<evidence type="ECO:0000256" key="13">
    <source>
        <dbReference type="ARBA" id="ARBA00023268"/>
    </source>
</evidence>
<dbReference type="InterPro" id="IPR008334">
    <property type="entry name" value="5'-Nucleotdase_C"/>
</dbReference>
<dbReference type="GO" id="GO:0009166">
    <property type="term" value="P:nucleotide catabolic process"/>
    <property type="evidence" value="ECO:0007669"/>
    <property type="project" value="InterPro"/>
</dbReference>
<dbReference type="InterPro" id="IPR006146">
    <property type="entry name" value="5'-Nucleotdase_CS"/>
</dbReference>
<evidence type="ECO:0000256" key="11">
    <source>
        <dbReference type="ARBA" id="ARBA00022801"/>
    </source>
</evidence>
<keyword evidence="15" id="KW-1133">Transmembrane helix</keyword>
<keyword evidence="7" id="KW-0964">Secreted</keyword>
<dbReference type="Pfam" id="PF00149">
    <property type="entry name" value="Metallophos"/>
    <property type="match status" value="1"/>
</dbReference>
<keyword evidence="10" id="KW-0547">Nucleotide-binding</keyword>
<protein>
    <submittedName>
        <fullName evidence="18">2,3-cyclic-nucleotide 2-phosphodiesterase</fullName>
        <ecNumber evidence="18">3.1.4.16</ecNumber>
    </submittedName>
</protein>
<dbReference type="AlphaFoldDB" id="A0A1C4FV08"/>
<dbReference type="InterPro" id="IPR041827">
    <property type="entry name" value="CpdB_N"/>
</dbReference>
<keyword evidence="12" id="KW-0572">Peptidoglycan-anchor</keyword>
<comment type="catalytic activity">
    <reaction evidence="2">
        <text>a nucleoside 2',3'-cyclic phosphate + H2O = a nucleoside 3'-phosphate + H(+)</text>
        <dbReference type="Rhea" id="RHEA:19621"/>
        <dbReference type="ChEBI" id="CHEBI:15377"/>
        <dbReference type="ChEBI" id="CHEBI:15378"/>
        <dbReference type="ChEBI" id="CHEBI:66949"/>
        <dbReference type="ChEBI" id="CHEBI:66954"/>
        <dbReference type="EC" id="3.1.4.16"/>
    </reaction>
</comment>
<dbReference type="InterPro" id="IPR019931">
    <property type="entry name" value="LPXTG_anchor"/>
</dbReference>
<sequence>MKKSKKMLAGATLAIGVIAPQVLPATAHADGQTGESTVNLRILETSDIHVNLMNYDYYQTKTDNKVGLVQTATLVNKAREEAKNSVLFDDGDALQGTPLGDYVANKINDPKKPMDPSYTHPLYRLMNLMKYDVISLGNHEFNYGLDYLNKVISKTEFPVINSNVYKDDKDNNEENDQNYFKPYHVFEKEVEDESGQKQKVKIGVMGFVPPQVMNWDKANLEGKVKAKDIVETAKKMVPKMKAEGADVIVALAHSGVDKSGYNVGMENASYYLTEVPDVDAVLMGHSHTEVNDVFNGVPVVMPGVFGSNLGIIDMQLKKVNGKWEVQKEQSKPQLRPIADSKGNPFVQSDEKLVNEIKDEHQATIDYVNTAVGKTTAPINSYFSLVQDDPSVQLVTNAQKWYVEEEFKKTEYEKYKGIPVLSAGAPFKAGGRNGATYYTDIPAGTLAIKNVADLYVYPNTLYAVKVNGAQVKEWLEMSAGQFNQIDPKKTEEQPLVNIGYPTYNFDILDGLKYEIDVTQPAKYDKDGKVVNANANRIVNMTYEGKPVADNQEFIVATNNYRGSSQTFPGVSKGEVVYQSQDETRQIIVKYMQETPVIDPAADKNWTFKPIVADKLHTTFDSSPNAQKYIKKDGKISYVGPSENEFAKYAIDITKKNDDDKETGGENPTTPPTGEGNNGGNPTTPPTGEGNNGGNPTTPPTGEGNNGENPTTPPTGEGNNGGNPTTPPTGEGNNGGNPTTPPTGEGNNGENPTTPPTGEGNNGGNPTTPPTGEGNNGGNPTTPPTGEGNNGGNPTTPPTGEGNNGGNPTTPPTGEGNNGGNPTTPPTGEGNNGGNPTTPPTGEGNNGGNPTTPPTGEGNNGGNPTTPPTGEGNNGENPTPPPTGEGNNGGNPTTPPTGEGNNGGNPTTPPTDEGRNGENPTTPPTNEANNAGSGQTTTDNQNSKETTTVSENKEDRDLPKTGTSVASTIGAGLAFVGAGLLLLFRRKKANR</sequence>
<comment type="similarity">
    <text evidence="5">Belongs to the 5'-nucleotidase family.</text>
</comment>
<dbReference type="InterPro" id="IPR006179">
    <property type="entry name" value="5_nucleotidase/apyrase"/>
</dbReference>
<dbReference type="PANTHER" id="PTHR11575">
    <property type="entry name" value="5'-NUCLEOTIDASE-RELATED"/>
    <property type="match status" value="1"/>
</dbReference>
<evidence type="ECO:0000256" key="2">
    <source>
        <dbReference type="ARBA" id="ARBA00001730"/>
    </source>
</evidence>
<gene>
    <name evidence="18" type="ORF">BC05F1_04860</name>
</gene>
<evidence type="ECO:0000256" key="15">
    <source>
        <dbReference type="SAM" id="Phobius"/>
    </source>
</evidence>
<evidence type="ECO:0000256" key="14">
    <source>
        <dbReference type="SAM" id="MobiDB-lite"/>
    </source>
</evidence>
<dbReference type="InterPro" id="IPR029052">
    <property type="entry name" value="Metallo-depent_PP-like"/>
</dbReference>
<dbReference type="NCBIfam" id="NF006933">
    <property type="entry name" value="PRK09418.1"/>
    <property type="match status" value="1"/>
</dbReference>
<evidence type="ECO:0000256" key="16">
    <source>
        <dbReference type="SAM" id="SignalP"/>
    </source>
</evidence>
<dbReference type="RefSeq" id="WP_088123360.1">
    <property type="nucleotide sequence ID" value="NZ_FMBE01000015.1"/>
</dbReference>
<evidence type="ECO:0000256" key="4">
    <source>
        <dbReference type="ARBA" id="ARBA00004168"/>
    </source>
</evidence>
<keyword evidence="15" id="KW-0472">Membrane</keyword>
<feature type="compositionally biased region" description="Polar residues" evidence="14">
    <location>
        <begin position="931"/>
        <end position="948"/>
    </location>
</feature>
<dbReference type="CDD" id="cd07410">
    <property type="entry name" value="MPP_CpdB_N"/>
    <property type="match status" value="1"/>
</dbReference>
<dbReference type="Pfam" id="PF00746">
    <property type="entry name" value="Gram_pos_anchor"/>
    <property type="match status" value="1"/>
</dbReference>
<evidence type="ECO:0000256" key="6">
    <source>
        <dbReference type="ARBA" id="ARBA00022512"/>
    </source>
</evidence>
<evidence type="ECO:0000256" key="3">
    <source>
        <dbReference type="ARBA" id="ARBA00001968"/>
    </source>
</evidence>
<dbReference type="PROSITE" id="PS50847">
    <property type="entry name" value="GRAM_POS_ANCHORING"/>
    <property type="match status" value="1"/>
</dbReference>
<name>A0A1C4FV08_9BACI</name>
<comment type="catalytic activity">
    <reaction evidence="1">
        <text>a ribonucleoside 3'-phosphate + H2O = a ribonucleoside + phosphate</text>
        <dbReference type="Rhea" id="RHEA:10144"/>
        <dbReference type="ChEBI" id="CHEBI:13197"/>
        <dbReference type="ChEBI" id="CHEBI:15377"/>
        <dbReference type="ChEBI" id="CHEBI:18254"/>
        <dbReference type="ChEBI" id="CHEBI:43474"/>
        <dbReference type="EC" id="3.1.3.6"/>
    </reaction>
</comment>
<feature type="transmembrane region" description="Helical" evidence="15">
    <location>
        <begin position="963"/>
        <end position="982"/>
    </location>
</feature>
<evidence type="ECO:0000256" key="1">
    <source>
        <dbReference type="ARBA" id="ARBA00000527"/>
    </source>
</evidence>
<proteinExistence type="inferred from homology"/>
<keyword evidence="8" id="KW-0479">Metal-binding</keyword>
<dbReference type="GO" id="GO:0000166">
    <property type="term" value="F:nucleotide binding"/>
    <property type="evidence" value="ECO:0007669"/>
    <property type="project" value="UniProtKB-KW"/>
</dbReference>
<dbReference type="InterPro" id="IPR004843">
    <property type="entry name" value="Calcineurin-like_PHP"/>
</dbReference>
<feature type="chain" id="PRO_5008692227" evidence="16">
    <location>
        <begin position="30"/>
        <end position="989"/>
    </location>
</feature>
<dbReference type="Pfam" id="PF02872">
    <property type="entry name" value="5_nucleotid_C"/>
    <property type="match status" value="1"/>
</dbReference>
<organism evidence="18 19">
    <name type="scientific">Bacillus wiedmannii</name>
    <dbReference type="NCBI Taxonomy" id="1890302"/>
    <lineage>
        <taxon>Bacteria</taxon>
        <taxon>Bacillati</taxon>
        <taxon>Bacillota</taxon>
        <taxon>Bacilli</taxon>
        <taxon>Bacillales</taxon>
        <taxon>Bacillaceae</taxon>
        <taxon>Bacillus</taxon>
        <taxon>Bacillus cereus group</taxon>
    </lineage>
</organism>
<feature type="region of interest" description="Disordered" evidence="14">
    <location>
        <begin position="653"/>
        <end position="962"/>
    </location>
</feature>
<dbReference type="PANTHER" id="PTHR11575:SF6">
    <property type="entry name" value="2',3'-CYCLIC-NUCLEOTIDE 2'-PHOSPHODIESTERASE_3'-NUCLEOTIDASE"/>
    <property type="match status" value="1"/>
</dbReference>